<evidence type="ECO:0000313" key="1">
    <source>
        <dbReference type="EMBL" id="EET90052.1"/>
    </source>
</evidence>
<reference evidence="1 2" key="2">
    <citation type="journal article" date="2010" name="Proc. Natl. Acad. Sci. U.S.A.">
        <title>Enigmatic, ultrasmall, uncultivated Archaea.</title>
        <authorList>
            <person name="Baker B.J."/>
            <person name="Comolli L.R."/>
            <person name="Dick G.J."/>
            <person name="Hauser L.J."/>
            <person name="Hyatt D."/>
            <person name="Dill B.D."/>
            <person name="Land M.L."/>
            <person name="Verberkmoes N.C."/>
            <person name="Hettich R.L."/>
            <person name="Banfield J.F."/>
        </authorList>
    </citation>
    <scope>NUCLEOTIDE SEQUENCE [LARGE SCALE GENOMIC DNA]</scope>
    <source>
        <strain evidence="1">ARMAN-2</strain>
    </source>
</reference>
<dbReference type="EMBL" id="GG697240">
    <property type="protein sequence ID" value="EET90052.1"/>
    <property type="molecule type" value="Genomic_DNA"/>
</dbReference>
<name>C7DHF0_MICA2</name>
<reference evidence="1 2" key="1">
    <citation type="journal article" date="2009" name="Genome Biol.">
        <title>Community-wide analysis of microbial genome sequence signatures.</title>
        <authorList>
            <person name="Dick G.J."/>
            <person name="Andersson A.F."/>
            <person name="Baker B.J."/>
            <person name="Simmons S.L."/>
            <person name="Thomas B.C."/>
            <person name="Yelton A.P."/>
            <person name="Banfield J.F."/>
        </authorList>
    </citation>
    <scope>NUCLEOTIDE SEQUENCE [LARGE SCALE GENOMIC DNA]</scope>
    <source>
        <strain evidence="1">ARMAN-2</strain>
    </source>
</reference>
<accession>C7DHF0</accession>
<evidence type="ECO:0000313" key="2">
    <source>
        <dbReference type="Proteomes" id="UP000332487"/>
    </source>
</evidence>
<proteinExistence type="predicted"/>
<dbReference type="Proteomes" id="UP000332487">
    <property type="component" value="Unassembled WGS sequence"/>
</dbReference>
<dbReference type="AlphaFoldDB" id="C7DHF0"/>
<gene>
    <name evidence="1" type="ORF">UNLARM2_0494</name>
</gene>
<sequence>MATAKNKQDWYKGMEADIRDAVGSAKAEESRLSHKLHFGVKNLGSEILASYSNKLASLAAGIIEKESNGSENTKLQFELLMRLYRYGNKSERDYFEKYDLEEHFRHYGDAKYLSSYYDAYYLDREGLDIDLLHGLVERTRVGADECKSGYDLYYITPLGYHVASMIDLRTLAESKYDGRLVDDLEKAFDRISRVRMLFMDEVKLFVTPRKEVVDLVKKVLADAGSAVKKDLNSIESDKLDYLTARKVEDFMVKVENTINQITREYSEADMDEVQKEHALNFRSWVSEIYESVSGDKLVLLNDILRR</sequence>
<keyword evidence="2" id="KW-1185">Reference proteome</keyword>
<protein>
    <submittedName>
        <fullName evidence="1">Uncharacterized protein</fullName>
    </submittedName>
</protein>
<organism evidence="1 2">
    <name type="scientific">Candidatus Micrarchaeum acidiphilum ARMAN-2</name>
    <dbReference type="NCBI Taxonomy" id="425595"/>
    <lineage>
        <taxon>Archaea</taxon>
        <taxon>Candidatus Micrarchaeota</taxon>
        <taxon>Candidatus Micrarchaeia</taxon>
        <taxon>Candidatus Micrarchaeales</taxon>
        <taxon>Candidatus Micrarchaeaceae</taxon>
        <taxon>Candidatus Micrarchaeum</taxon>
    </lineage>
</organism>